<dbReference type="NCBIfam" id="TIGR02601">
    <property type="entry name" value="autotrns_rpt"/>
    <property type="match status" value="1"/>
</dbReference>
<evidence type="ECO:0000256" key="2">
    <source>
        <dbReference type="SAM" id="SignalP"/>
    </source>
</evidence>
<keyword evidence="5" id="KW-1185">Reference proteome</keyword>
<protein>
    <submittedName>
        <fullName evidence="4">Phosphatase PAP2 family protein</fullName>
    </submittedName>
</protein>
<sequence>MRNHHRNVKKFLFTSLAVLLSVPVGLLSQDVAHANALSSQRVNELLAPHKSSYGYYIDQYLLNRKDNTTPATNPSTALFTNTFGQLWSGDGTKKNPKILQENLDKSAAISQHVTKTEELRSFLTDREDSPYDLIRGLGPYANSFIQKANAKTQYTSLPTHELPADTKDDPSAGLIWADDKSQLGPMVNLVDTMALYYYSSSGNAKQYYKYVRPFRQDSQVKVNPYLKAAFDATPQNDYDFPSGHTTQAFESGLAMAYAFPERFQQLVTRSSEVGYDRILVGRHSPLAVMGGRVLGTAVAAAVLNNSQNKEIAQKAYGNAQKVLAKSKLTQGKDDYQNYQENLKNYTLRMTYGFKPLSSTKVPMRVPKGAEVLLKTRFPYLNATQRREVLYTTGFTAGYPLTQDPEGWGRLNLFKAANGFGRLLTNTTVNMDAHKGLFNARDTWRNNLSGDGTLIKKGTGSLKLLGANHFKGGVVIKGGTLIAGKQNALGSGNVKISRGTLNLSSRKVTVKGHYAQTSKGTLQLSSNNRLAVQRNGRFAGKLVVSLNSRPAKKLVIIKVHKRLGKFKQVKINGKYGHYHVKYTQKTVELVH</sequence>
<organism evidence="4 5">
    <name type="scientific">Lentilactobacillus raoultii</name>
    <dbReference type="NCBI Taxonomy" id="1987503"/>
    <lineage>
        <taxon>Bacteria</taxon>
        <taxon>Bacillati</taxon>
        <taxon>Bacillota</taxon>
        <taxon>Bacilli</taxon>
        <taxon>Lactobacillales</taxon>
        <taxon>Lactobacillaceae</taxon>
        <taxon>Lentilactobacillus</taxon>
    </lineage>
</organism>
<dbReference type="InterPro" id="IPR036938">
    <property type="entry name" value="PAP2/HPO_sf"/>
</dbReference>
<evidence type="ECO:0000259" key="3">
    <source>
        <dbReference type="SMART" id="SM00014"/>
    </source>
</evidence>
<evidence type="ECO:0000313" key="5">
    <source>
        <dbReference type="Proteomes" id="UP001597156"/>
    </source>
</evidence>
<feature type="chain" id="PRO_5045339580" evidence="2">
    <location>
        <begin position="35"/>
        <end position="590"/>
    </location>
</feature>
<dbReference type="InterPro" id="IPR013425">
    <property type="entry name" value="Autotrns_rpt"/>
</dbReference>
<proteinExistence type="predicted"/>
<name>A0ABW3PGG9_9LACO</name>
<dbReference type="Pfam" id="PF01569">
    <property type="entry name" value="PAP2"/>
    <property type="match status" value="1"/>
</dbReference>
<dbReference type="Gene3D" id="1.20.144.10">
    <property type="entry name" value="Phosphatidic acid phosphatase type 2/haloperoxidase"/>
    <property type="match status" value="1"/>
</dbReference>
<comment type="caution">
    <text evidence="4">The sequence shown here is derived from an EMBL/GenBank/DDBJ whole genome shotgun (WGS) entry which is preliminary data.</text>
</comment>
<dbReference type="SMART" id="SM00014">
    <property type="entry name" value="acidPPc"/>
    <property type="match status" value="1"/>
</dbReference>
<reference evidence="5" key="1">
    <citation type="journal article" date="2019" name="Int. J. Syst. Evol. Microbiol.">
        <title>The Global Catalogue of Microorganisms (GCM) 10K type strain sequencing project: providing services to taxonomists for standard genome sequencing and annotation.</title>
        <authorList>
            <consortium name="The Broad Institute Genomics Platform"/>
            <consortium name="The Broad Institute Genome Sequencing Center for Infectious Disease"/>
            <person name="Wu L."/>
            <person name="Ma J."/>
        </authorList>
    </citation>
    <scope>NUCLEOTIDE SEQUENCE [LARGE SCALE GENOMIC DNA]</scope>
    <source>
        <strain evidence="5">CCUG 71848</strain>
    </source>
</reference>
<keyword evidence="1 2" id="KW-0732">Signal</keyword>
<dbReference type="Pfam" id="PF12951">
    <property type="entry name" value="PATR"/>
    <property type="match status" value="1"/>
</dbReference>
<evidence type="ECO:0000256" key="1">
    <source>
        <dbReference type="ARBA" id="ARBA00022729"/>
    </source>
</evidence>
<feature type="signal peptide" evidence="2">
    <location>
        <begin position="1"/>
        <end position="34"/>
    </location>
</feature>
<dbReference type="SUPFAM" id="SSF51126">
    <property type="entry name" value="Pectin lyase-like"/>
    <property type="match status" value="1"/>
</dbReference>
<evidence type="ECO:0000313" key="4">
    <source>
        <dbReference type="EMBL" id="MFD1125439.1"/>
    </source>
</evidence>
<dbReference type="EMBL" id="JBHTLH010000028">
    <property type="protein sequence ID" value="MFD1125439.1"/>
    <property type="molecule type" value="Genomic_DNA"/>
</dbReference>
<feature type="domain" description="Phosphatidic acid phosphatase type 2/haloperoxidase" evidence="3">
    <location>
        <begin position="189"/>
        <end position="303"/>
    </location>
</feature>
<dbReference type="Proteomes" id="UP001597156">
    <property type="component" value="Unassembled WGS sequence"/>
</dbReference>
<accession>A0ABW3PGG9</accession>
<dbReference type="RefSeq" id="WP_121978991.1">
    <property type="nucleotide sequence ID" value="NZ_JBHTLH010000028.1"/>
</dbReference>
<dbReference type="InterPro" id="IPR011050">
    <property type="entry name" value="Pectin_lyase_fold/virulence"/>
</dbReference>
<dbReference type="InterPro" id="IPR000326">
    <property type="entry name" value="PAP2/HPO"/>
</dbReference>
<dbReference type="SUPFAM" id="SSF48317">
    <property type="entry name" value="Acid phosphatase/Vanadium-dependent haloperoxidase"/>
    <property type="match status" value="1"/>
</dbReference>
<gene>
    <name evidence="4" type="ORF">ACFQ22_08745</name>
</gene>